<evidence type="ECO:0008006" key="3">
    <source>
        <dbReference type="Google" id="ProtNLM"/>
    </source>
</evidence>
<comment type="caution">
    <text evidence="1">The sequence shown here is derived from an EMBL/GenBank/DDBJ whole genome shotgun (WGS) entry which is preliminary data.</text>
</comment>
<protein>
    <recommendedName>
        <fullName evidence="3">Polyketide cyclase / dehydrase and lipid transport</fullName>
    </recommendedName>
</protein>
<evidence type="ECO:0000313" key="1">
    <source>
        <dbReference type="EMBL" id="KGM87469.1"/>
    </source>
</evidence>
<evidence type="ECO:0000313" key="2">
    <source>
        <dbReference type="Proteomes" id="UP000030021"/>
    </source>
</evidence>
<dbReference type="SUPFAM" id="SSF55961">
    <property type="entry name" value="Bet v1-like"/>
    <property type="match status" value="1"/>
</dbReference>
<dbReference type="RefSeq" id="WP_245875168.1">
    <property type="nucleotide sequence ID" value="NZ_KN293980.1"/>
</dbReference>
<dbReference type="Proteomes" id="UP000030021">
    <property type="component" value="Unassembled WGS sequence"/>
</dbReference>
<name>A0A0A0HLE6_9RHOB</name>
<reference evidence="1 2" key="1">
    <citation type="submission" date="2013-01" db="EMBL/GenBank/DDBJ databases">
        <authorList>
            <person name="Fiebig A."/>
            <person name="Goeker M."/>
            <person name="Klenk H.-P.P."/>
        </authorList>
    </citation>
    <scope>NUCLEOTIDE SEQUENCE [LARGE SCALE GENOMIC DNA]</scope>
    <source>
        <strain evidence="1 2">DSM 17069</strain>
    </source>
</reference>
<dbReference type="eggNOG" id="ENOG5030W2A">
    <property type="taxonomic scope" value="Bacteria"/>
</dbReference>
<dbReference type="EMBL" id="AONH01000013">
    <property type="protein sequence ID" value="KGM87469.1"/>
    <property type="molecule type" value="Genomic_DNA"/>
</dbReference>
<dbReference type="AlphaFoldDB" id="A0A0A0HLE6"/>
<organism evidence="1 2">
    <name type="scientific">Roseovarius mucosus DSM 17069</name>
    <dbReference type="NCBI Taxonomy" id="1288298"/>
    <lineage>
        <taxon>Bacteria</taxon>
        <taxon>Pseudomonadati</taxon>
        <taxon>Pseudomonadota</taxon>
        <taxon>Alphaproteobacteria</taxon>
        <taxon>Rhodobacterales</taxon>
        <taxon>Roseobacteraceae</taxon>
        <taxon>Roseovarius</taxon>
    </lineage>
</organism>
<dbReference type="HOGENOM" id="CLU_128756_0_0_5"/>
<dbReference type="InterPro" id="IPR023393">
    <property type="entry name" value="START-like_dom_sf"/>
</dbReference>
<sequence>MTMPLMDRLLPGVVTIKSGSLCNTLARRDLFIGICRSFAAANLETKMKNFDVQSIGFTVSAETAFDYISQPANLPKWTNAFSRADANSANLVTPNGEVSIGLQTVTSREAGSVDWLMTFPDGAVATAYSRITPNGADESIYSFVLMAPPVPLEALEGALEAQKVILATELEKLKGILAA</sequence>
<proteinExistence type="predicted"/>
<gene>
    <name evidence="1" type="ORF">rosmuc_02203</name>
</gene>
<accession>A0A0A0HLE6</accession>
<dbReference type="PATRIC" id="fig|1288298.3.peg.2214"/>
<dbReference type="Gene3D" id="3.30.530.20">
    <property type="match status" value="1"/>
</dbReference>